<evidence type="ECO:0000256" key="1">
    <source>
        <dbReference type="SAM" id="MobiDB-lite"/>
    </source>
</evidence>
<dbReference type="EMBL" id="JARQWQ010000061">
    <property type="protein sequence ID" value="KAK2555636.1"/>
    <property type="molecule type" value="Genomic_DNA"/>
</dbReference>
<evidence type="ECO:0000313" key="3">
    <source>
        <dbReference type="Proteomes" id="UP001249851"/>
    </source>
</evidence>
<dbReference type="AlphaFoldDB" id="A0AAD9Q767"/>
<keyword evidence="3" id="KW-1185">Reference proteome</keyword>
<feature type="region of interest" description="Disordered" evidence="1">
    <location>
        <begin position="41"/>
        <end position="68"/>
    </location>
</feature>
<dbReference type="Proteomes" id="UP001249851">
    <property type="component" value="Unassembled WGS sequence"/>
</dbReference>
<reference evidence="2" key="1">
    <citation type="journal article" date="2023" name="G3 (Bethesda)">
        <title>Whole genome assembly and annotation of the endangered Caribbean coral Acropora cervicornis.</title>
        <authorList>
            <person name="Selwyn J.D."/>
            <person name="Vollmer S.V."/>
        </authorList>
    </citation>
    <scope>NUCLEOTIDE SEQUENCE</scope>
    <source>
        <strain evidence="2">K2</strain>
    </source>
</reference>
<protein>
    <submittedName>
        <fullName evidence="2">Uncharacterized protein</fullName>
    </submittedName>
</protein>
<feature type="compositionally biased region" description="Acidic residues" evidence="1">
    <location>
        <begin position="41"/>
        <end position="51"/>
    </location>
</feature>
<evidence type="ECO:0000313" key="2">
    <source>
        <dbReference type="EMBL" id="KAK2555636.1"/>
    </source>
</evidence>
<name>A0AAD9Q767_ACRCE</name>
<feature type="non-terminal residue" evidence="2">
    <location>
        <position position="1"/>
    </location>
</feature>
<reference evidence="2" key="2">
    <citation type="journal article" date="2023" name="Science">
        <title>Genomic signatures of disease resistance in endangered staghorn corals.</title>
        <authorList>
            <person name="Vollmer S.V."/>
            <person name="Selwyn J.D."/>
            <person name="Despard B.A."/>
            <person name="Roesel C.L."/>
        </authorList>
    </citation>
    <scope>NUCLEOTIDE SEQUENCE</scope>
    <source>
        <strain evidence="2">K2</strain>
    </source>
</reference>
<comment type="caution">
    <text evidence="2">The sequence shown here is derived from an EMBL/GenBank/DDBJ whole genome shotgun (WGS) entry which is preliminary data.</text>
</comment>
<gene>
    <name evidence="2" type="ORF">P5673_022659</name>
</gene>
<organism evidence="2 3">
    <name type="scientific">Acropora cervicornis</name>
    <name type="common">Staghorn coral</name>
    <dbReference type="NCBI Taxonomy" id="6130"/>
    <lineage>
        <taxon>Eukaryota</taxon>
        <taxon>Metazoa</taxon>
        <taxon>Cnidaria</taxon>
        <taxon>Anthozoa</taxon>
        <taxon>Hexacorallia</taxon>
        <taxon>Scleractinia</taxon>
        <taxon>Astrocoeniina</taxon>
        <taxon>Acroporidae</taxon>
        <taxon>Acropora</taxon>
    </lineage>
</organism>
<accession>A0AAD9Q767</accession>
<proteinExistence type="predicted"/>
<sequence>LSRVKDFLPKMKEAEEMLEKEIAVKSTSGLDIENNLALVEAEESSADDSLEESSASENKDSDAVQTQEIDFGRVTDKNFVISKAVTGHKKPVIEDISKMEGNGINKFTKITASKKASRKRKQR</sequence>